<dbReference type="Gene3D" id="1.10.8.480">
    <property type="match status" value="1"/>
</dbReference>
<feature type="region of interest" description="Disordered" evidence="8">
    <location>
        <begin position="1"/>
        <end position="22"/>
    </location>
</feature>
<dbReference type="CDD" id="cd02440">
    <property type="entry name" value="AdoMet_MTases"/>
    <property type="match status" value="1"/>
</dbReference>
<feature type="binding site" evidence="6">
    <location>
        <position position="39"/>
    </location>
    <ligand>
        <name>S-adenosyl-L-methionine</name>
        <dbReference type="ChEBI" id="CHEBI:59789"/>
    </ligand>
</feature>
<dbReference type="EC" id="2.1.1.-" evidence="7"/>
<evidence type="ECO:0000256" key="7">
    <source>
        <dbReference type="RuleBase" id="RU362106"/>
    </source>
</evidence>
<evidence type="ECO:0000256" key="3">
    <source>
        <dbReference type="ARBA" id="ARBA00022679"/>
    </source>
</evidence>
<name>A0A0G4H135_9ALVE</name>
<dbReference type="FunFam" id="3.40.50.150:FF:000081">
    <property type="entry name" value="rRNA adenine N(6)-methyltransferase"/>
    <property type="match status" value="1"/>
</dbReference>
<dbReference type="AlphaFoldDB" id="A0A0G4H135"/>
<dbReference type="GO" id="GO:0003723">
    <property type="term" value="F:RNA binding"/>
    <property type="evidence" value="ECO:0007669"/>
    <property type="project" value="UniProtKB-UniRule"/>
</dbReference>
<feature type="binding site" evidence="6">
    <location>
        <position position="37"/>
    </location>
    <ligand>
        <name>S-adenosyl-L-methionine</name>
        <dbReference type="ChEBI" id="CHEBI:59789"/>
    </ligand>
</feature>
<comment type="similarity">
    <text evidence="6 7">Belongs to the class I-like SAM-binding methyltransferase superfamily. rRNA adenine N(6)-methyltransferase family.</text>
</comment>
<reference evidence="10" key="1">
    <citation type="submission" date="2014-11" db="EMBL/GenBank/DDBJ databases">
        <authorList>
            <person name="Otto D Thomas"/>
            <person name="Naeem Raeece"/>
        </authorList>
    </citation>
    <scope>NUCLEOTIDE SEQUENCE</scope>
</reference>
<evidence type="ECO:0000313" key="10">
    <source>
        <dbReference type="EMBL" id="CEM37243.1"/>
    </source>
</evidence>
<dbReference type="Gene3D" id="3.40.50.150">
    <property type="entry name" value="Vaccinia Virus protein VP39"/>
    <property type="match status" value="1"/>
</dbReference>
<dbReference type="InterPro" id="IPR001737">
    <property type="entry name" value="KsgA/Erm"/>
</dbReference>
<evidence type="ECO:0000256" key="5">
    <source>
        <dbReference type="ARBA" id="ARBA00022884"/>
    </source>
</evidence>
<keyword evidence="5 6" id="KW-0694">RNA-binding</keyword>
<gene>
    <name evidence="10" type="ORF">Cvel_5530</name>
</gene>
<keyword evidence="2 6" id="KW-0489">Methyltransferase</keyword>
<evidence type="ECO:0000256" key="2">
    <source>
        <dbReference type="ARBA" id="ARBA00022603"/>
    </source>
</evidence>
<keyword evidence="1 7" id="KW-0698">rRNA processing</keyword>
<keyword evidence="4 6" id="KW-0949">S-adenosyl-L-methionine</keyword>
<dbReference type="EMBL" id="CDMZ01001765">
    <property type="protein sequence ID" value="CEM37243.1"/>
    <property type="molecule type" value="Genomic_DNA"/>
</dbReference>
<evidence type="ECO:0000256" key="6">
    <source>
        <dbReference type="PROSITE-ProRule" id="PRU01026"/>
    </source>
</evidence>
<evidence type="ECO:0000256" key="4">
    <source>
        <dbReference type="ARBA" id="ARBA00022691"/>
    </source>
</evidence>
<feature type="binding site" evidence="6">
    <location>
        <position position="85"/>
    </location>
    <ligand>
        <name>S-adenosyl-L-methionine</name>
        <dbReference type="ChEBI" id="CHEBI:59789"/>
    </ligand>
</feature>
<dbReference type="NCBIfam" id="TIGR00755">
    <property type="entry name" value="ksgA"/>
    <property type="match status" value="1"/>
</dbReference>
<dbReference type="PROSITE" id="PS51689">
    <property type="entry name" value="SAM_RNA_A_N6_MT"/>
    <property type="match status" value="1"/>
</dbReference>
<protein>
    <recommendedName>
        <fullName evidence="7">rRNA adenine N(6)-methyltransferase</fullName>
        <ecNumber evidence="7">2.1.1.-</ecNumber>
    </recommendedName>
</protein>
<accession>A0A0G4H135</accession>
<dbReference type="PANTHER" id="PTHR11727:SF7">
    <property type="entry name" value="DIMETHYLADENOSINE TRANSFERASE-RELATED"/>
    <property type="match status" value="1"/>
</dbReference>
<dbReference type="InterPro" id="IPR011530">
    <property type="entry name" value="rRNA_adenine_dimethylase"/>
</dbReference>
<organism evidence="10">
    <name type="scientific">Chromera velia CCMP2878</name>
    <dbReference type="NCBI Taxonomy" id="1169474"/>
    <lineage>
        <taxon>Eukaryota</taxon>
        <taxon>Sar</taxon>
        <taxon>Alveolata</taxon>
        <taxon>Colpodellida</taxon>
        <taxon>Chromeraceae</taxon>
        <taxon>Chromera</taxon>
    </lineage>
</organism>
<feature type="binding site" evidence="6">
    <location>
        <position position="64"/>
    </location>
    <ligand>
        <name>S-adenosyl-L-methionine</name>
        <dbReference type="ChEBI" id="CHEBI:59789"/>
    </ligand>
</feature>
<feature type="compositionally biased region" description="Basic and acidic residues" evidence="8">
    <location>
        <begin position="1"/>
        <end position="13"/>
    </location>
</feature>
<dbReference type="SUPFAM" id="SSF53335">
    <property type="entry name" value="S-adenosyl-L-methionine-dependent methyltransferases"/>
    <property type="match status" value="1"/>
</dbReference>
<proteinExistence type="inferred from homology"/>
<feature type="binding site" evidence="6">
    <location>
        <position position="112"/>
    </location>
    <ligand>
        <name>S-adenosyl-L-methionine</name>
        <dbReference type="ChEBI" id="CHEBI:59789"/>
    </ligand>
</feature>
<keyword evidence="3 6" id="KW-0808">Transferase</keyword>
<feature type="binding site" evidence="6">
    <location>
        <position position="127"/>
    </location>
    <ligand>
        <name>S-adenosyl-L-methionine</name>
        <dbReference type="ChEBI" id="CHEBI:59789"/>
    </ligand>
</feature>
<feature type="domain" description="Ribosomal RNA adenine methylase transferase N-terminal" evidence="9">
    <location>
        <begin position="44"/>
        <end position="212"/>
    </location>
</feature>
<dbReference type="PANTHER" id="PTHR11727">
    <property type="entry name" value="DIMETHYLADENOSINE TRANSFERASE"/>
    <property type="match status" value="1"/>
</dbReference>
<evidence type="ECO:0000259" key="9">
    <source>
        <dbReference type="SMART" id="SM00650"/>
    </source>
</evidence>
<evidence type="ECO:0000256" key="8">
    <source>
        <dbReference type="SAM" id="MobiDB-lite"/>
    </source>
</evidence>
<dbReference type="InterPro" id="IPR020598">
    <property type="entry name" value="rRNA_Ade_methylase_Trfase_N"/>
</dbReference>
<dbReference type="GO" id="GO:0000179">
    <property type="term" value="F:rRNA (adenine-N6,N6-)-dimethyltransferase activity"/>
    <property type="evidence" value="ECO:0007669"/>
    <property type="project" value="UniProtKB-UniRule"/>
</dbReference>
<dbReference type="InterPro" id="IPR029063">
    <property type="entry name" value="SAM-dependent_MTases_sf"/>
</dbReference>
<dbReference type="SMART" id="SM00650">
    <property type="entry name" value="rADc"/>
    <property type="match status" value="1"/>
</dbReference>
<dbReference type="Pfam" id="PF00398">
    <property type="entry name" value="RrnaAD"/>
    <property type="match status" value="1"/>
</dbReference>
<dbReference type="VEuPathDB" id="CryptoDB:Cvel_5530"/>
<dbReference type="PhylomeDB" id="A0A0G4H135"/>
<sequence length="348" mass="38050">MAMRRERTNHRSDPMSGGGGGGGGALGLQLNKKLGQHLLKNPGIVEKIVNACDIKSTDTVLEIGPGTGNLTMKILPLAKRVVALDIDGRMVAEVKKRANSAGFMNIEAREGDALRACLGRFDVCTGNMPYQISSPFIFRLLAHRPLFKTAILMFQKEFSERLLAKPGDDKYGRLAVNTQLFCKVTAVCKVSAGSFNPPPQVDSMVVKLVPRDPPLQVDFGEWDGLMRICFKKKRKTLAANFNDKSILATLESNYKTFCALHGQQPASDLNMKELTRQILEQTGLSSVRAVTIDIDTFFGLLLAFNRAGVHFLNVGQRPLGVVSQGGTGATSSWQGLEAFMDMDDEEED</sequence>
<evidence type="ECO:0000256" key="1">
    <source>
        <dbReference type="ARBA" id="ARBA00022552"/>
    </source>
</evidence>